<reference evidence="1" key="1">
    <citation type="submission" date="2020-02" db="EMBL/GenBank/DDBJ databases">
        <authorList>
            <person name="Meier V. D."/>
        </authorList>
    </citation>
    <scope>NUCLEOTIDE SEQUENCE</scope>
    <source>
        <strain evidence="1">AVDCRST_MAG41</strain>
    </source>
</reference>
<accession>A0A6J4JSN4</accession>
<organism evidence="1">
    <name type="scientific">uncultured Mycobacteriales bacterium</name>
    <dbReference type="NCBI Taxonomy" id="581187"/>
    <lineage>
        <taxon>Bacteria</taxon>
        <taxon>Bacillati</taxon>
        <taxon>Actinomycetota</taxon>
        <taxon>Actinomycetes</taxon>
        <taxon>Mycobacteriales</taxon>
        <taxon>environmental samples</taxon>
    </lineage>
</organism>
<gene>
    <name evidence="1" type="ORF">AVDCRST_MAG41-4021</name>
</gene>
<name>A0A6J4JSN4_9ACTN</name>
<protein>
    <recommendedName>
        <fullName evidence="2">DUF4247 domain-containing protein</fullName>
    </recommendedName>
</protein>
<sequence>MSRRGIWILAAVVGLIGVSAIAFAALRPSGPAAHLAKRYQTVSSDGDSRVYRSDLPPRRVFDDLRRAVRPAETFTDPGGYFLRYRDNIVAVTAEGTGSRIYLDDDRRGYARWYPFVGGYWGTYSGGGESVRGGGPGAGK</sequence>
<dbReference type="AlphaFoldDB" id="A0A6J4JSN4"/>
<dbReference type="EMBL" id="CADCTP010000378">
    <property type="protein sequence ID" value="CAA9286443.1"/>
    <property type="molecule type" value="Genomic_DNA"/>
</dbReference>
<dbReference type="Pfam" id="PF14042">
    <property type="entry name" value="DUF4247"/>
    <property type="match status" value="1"/>
</dbReference>
<proteinExistence type="predicted"/>
<evidence type="ECO:0008006" key="2">
    <source>
        <dbReference type="Google" id="ProtNLM"/>
    </source>
</evidence>
<dbReference type="InterPro" id="IPR025341">
    <property type="entry name" value="DUF4247"/>
</dbReference>
<evidence type="ECO:0000313" key="1">
    <source>
        <dbReference type="EMBL" id="CAA9286443.1"/>
    </source>
</evidence>